<keyword evidence="3" id="KW-1185">Reference proteome</keyword>
<sequence>MTASMTPERLSTLIGVLVAILATLPRYWFGAVDQGRLSLILIAFAVVAIVAGVAWRLLTQPARKRLPGLLARLSLNLVLGCLLVAIWQWFERGGVVPLLLLSHGATFGLLIHALTVGWRRRGDDR</sequence>
<feature type="transmembrane region" description="Helical" evidence="1">
    <location>
        <begin position="12"/>
        <end position="29"/>
    </location>
</feature>
<evidence type="ECO:0000313" key="2">
    <source>
        <dbReference type="EMBL" id="SFI17152.1"/>
    </source>
</evidence>
<dbReference type="EMBL" id="FOPY01000024">
    <property type="protein sequence ID" value="SFI17152.1"/>
    <property type="molecule type" value="Genomic_DNA"/>
</dbReference>
<feature type="transmembrane region" description="Helical" evidence="1">
    <location>
        <begin position="96"/>
        <end position="118"/>
    </location>
</feature>
<feature type="transmembrane region" description="Helical" evidence="1">
    <location>
        <begin position="35"/>
        <end position="58"/>
    </location>
</feature>
<reference evidence="2 3" key="1">
    <citation type="submission" date="2016-10" db="EMBL/GenBank/DDBJ databases">
        <authorList>
            <person name="de Groot N.N."/>
        </authorList>
    </citation>
    <scope>NUCLEOTIDE SEQUENCE [LARGE SCALE GENOMIC DNA]</scope>
    <source>
        <strain evidence="2 3">CGMCC 1.6848</strain>
    </source>
</reference>
<keyword evidence="1" id="KW-0472">Membrane</keyword>
<proteinExistence type="predicted"/>
<feature type="transmembrane region" description="Helical" evidence="1">
    <location>
        <begin position="70"/>
        <end position="90"/>
    </location>
</feature>
<gene>
    <name evidence="2" type="ORF">SAMN04487959_1242</name>
</gene>
<keyword evidence="1" id="KW-1133">Transmembrane helix</keyword>
<keyword evidence="1" id="KW-0812">Transmembrane</keyword>
<dbReference type="STRING" id="442341.SAMN04487959_1242"/>
<organism evidence="2 3">
    <name type="scientific">Modicisalibacter xianhensis</name>
    <dbReference type="NCBI Taxonomy" id="442341"/>
    <lineage>
        <taxon>Bacteria</taxon>
        <taxon>Pseudomonadati</taxon>
        <taxon>Pseudomonadota</taxon>
        <taxon>Gammaproteobacteria</taxon>
        <taxon>Oceanospirillales</taxon>
        <taxon>Halomonadaceae</taxon>
        <taxon>Modicisalibacter</taxon>
    </lineage>
</organism>
<protein>
    <submittedName>
        <fullName evidence="2">Uncharacterized protein</fullName>
    </submittedName>
</protein>
<name>A0A1I3G1I5_9GAMM</name>
<evidence type="ECO:0000256" key="1">
    <source>
        <dbReference type="SAM" id="Phobius"/>
    </source>
</evidence>
<accession>A0A1I3G1I5</accession>
<dbReference type="RefSeq" id="WP_092850204.1">
    <property type="nucleotide sequence ID" value="NZ_FOPY01000024.1"/>
</dbReference>
<evidence type="ECO:0000313" key="3">
    <source>
        <dbReference type="Proteomes" id="UP000199040"/>
    </source>
</evidence>
<dbReference type="AlphaFoldDB" id="A0A1I3G1I5"/>
<dbReference type="Proteomes" id="UP000199040">
    <property type="component" value="Unassembled WGS sequence"/>
</dbReference>